<protein>
    <recommendedName>
        <fullName evidence="3">Type III secretion system chaperone SseA</fullName>
    </recommendedName>
</protein>
<evidence type="ECO:0008006" key="3">
    <source>
        <dbReference type="Google" id="ProtNLM"/>
    </source>
</evidence>
<reference evidence="1 2" key="1">
    <citation type="submission" date="2016-02" db="EMBL/GenBank/DDBJ databases">
        <title>Species-wide whole genome sequencing reveals diversity, host range in Lonsdalea quercina.</title>
        <authorList>
            <person name="Li Y."/>
        </authorList>
    </citation>
    <scope>NUCLEOTIDE SEQUENCE [LARGE SCALE GENOMIC DNA]</scope>
    <source>
        <strain evidence="1 2">LMG 26265</strain>
    </source>
</reference>
<name>A0ABX3XHY4_9GAMM</name>
<evidence type="ECO:0000313" key="1">
    <source>
        <dbReference type="EMBL" id="OSN10946.1"/>
    </source>
</evidence>
<sequence length="82" mass="9464">MEREYIRLEKCFSDFTHLKQRMLGLIADSEKDPEAARKLMALQQLFPEGLGGIENNARQDMKALNTTLKQLQSKFKNIVSVH</sequence>
<dbReference type="Proteomes" id="UP000194040">
    <property type="component" value="Unassembled WGS sequence"/>
</dbReference>
<evidence type="ECO:0000313" key="2">
    <source>
        <dbReference type="Proteomes" id="UP000194040"/>
    </source>
</evidence>
<accession>A0ABX3XHY4</accession>
<organism evidence="1 2">
    <name type="scientific">Lonsdalea iberica</name>
    <dbReference type="NCBI Taxonomy" id="1082703"/>
    <lineage>
        <taxon>Bacteria</taxon>
        <taxon>Pseudomonadati</taxon>
        <taxon>Pseudomonadota</taxon>
        <taxon>Gammaproteobacteria</taxon>
        <taxon>Enterobacterales</taxon>
        <taxon>Pectobacteriaceae</taxon>
        <taxon>Lonsdalea</taxon>
    </lineage>
</organism>
<gene>
    <name evidence="1" type="ORF">AU512_05865</name>
</gene>
<keyword evidence="2" id="KW-1185">Reference proteome</keyword>
<dbReference type="EMBL" id="LUTQ01000012">
    <property type="protein sequence ID" value="OSN10946.1"/>
    <property type="molecule type" value="Genomic_DNA"/>
</dbReference>
<proteinExistence type="predicted"/>
<comment type="caution">
    <text evidence="1">The sequence shown here is derived from an EMBL/GenBank/DDBJ whole genome shotgun (WGS) entry which is preliminary data.</text>
</comment>